<dbReference type="Gene3D" id="1.10.8.60">
    <property type="match status" value="1"/>
</dbReference>
<keyword evidence="1" id="KW-0547">Nucleotide-binding</keyword>
<feature type="domain" description="PRD" evidence="5">
    <location>
        <begin position="806"/>
        <end position="908"/>
    </location>
</feature>
<accession>A0A498CQK3</accession>
<dbReference type="SUPFAM" id="SSF46785">
    <property type="entry name" value="Winged helix' DNA-binding domain"/>
    <property type="match status" value="1"/>
</dbReference>
<evidence type="ECO:0000313" key="6">
    <source>
        <dbReference type="EMBL" id="RLL14808.1"/>
    </source>
</evidence>
<dbReference type="SUPFAM" id="SSF63520">
    <property type="entry name" value="PTS-regulatory domain, PRD"/>
    <property type="match status" value="1"/>
</dbReference>
<protein>
    <submittedName>
        <fullName evidence="6">PRD domain-containing protein</fullName>
    </submittedName>
</protein>
<dbReference type="GO" id="GO:0006355">
    <property type="term" value="P:regulation of DNA-templated transcription"/>
    <property type="evidence" value="ECO:0007669"/>
    <property type="project" value="InterPro"/>
</dbReference>
<dbReference type="InterPro" id="IPR002078">
    <property type="entry name" value="Sigma_54_int"/>
</dbReference>
<dbReference type="Gene3D" id="1.10.1790.10">
    <property type="entry name" value="PRD domain"/>
    <property type="match status" value="1"/>
</dbReference>
<dbReference type="Pfam" id="PF25601">
    <property type="entry name" value="AAA_lid_14"/>
    <property type="match status" value="1"/>
</dbReference>
<dbReference type="InterPro" id="IPR058031">
    <property type="entry name" value="AAA_lid_NorR"/>
</dbReference>
<dbReference type="EMBL" id="RCHT01000001">
    <property type="protein sequence ID" value="RLL14808.1"/>
    <property type="molecule type" value="Genomic_DNA"/>
</dbReference>
<gene>
    <name evidence="6" type="ORF">D4A47_02160</name>
</gene>
<keyword evidence="2" id="KW-0067">ATP-binding</keyword>
<dbReference type="InterPro" id="IPR003593">
    <property type="entry name" value="AAA+_ATPase"/>
</dbReference>
<dbReference type="GO" id="GO:0003677">
    <property type="term" value="F:DNA binding"/>
    <property type="evidence" value="ECO:0007669"/>
    <property type="project" value="UniProtKB-KW"/>
</dbReference>
<dbReference type="CDD" id="cd00009">
    <property type="entry name" value="AAA"/>
    <property type="match status" value="1"/>
</dbReference>
<dbReference type="InterPro" id="IPR036390">
    <property type="entry name" value="WH_DNA-bd_sf"/>
</dbReference>
<dbReference type="PROSITE" id="PS50045">
    <property type="entry name" value="SIGMA54_INTERACT_4"/>
    <property type="match status" value="1"/>
</dbReference>
<keyword evidence="3" id="KW-0238">DNA-binding</keyword>
<dbReference type="InterPro" id="IPR011608">
    <property type="entry name" value="PRD"/>
</dbReference>
<dbReference type="GO" id="GO:0005524">
    <property type="term" value="F:ATP binding"/>
    <property type="evidence" value="ECO:0007669"/>
    <property type="project" value="UniProtKB-KW"/>
</dbReference>
<evidence type="ECO:0000259" key="5">
    <source>
        <dbReference type="PROSITE" id="PS51372"/>
    </source>
</evidence>
<keyword evidence="7" id="KW-1185">Reference proteome</keyword>
<dbReference type="PANTHER" id="PTHR32071:SF38">
    <property type="entry name" value="PSP OPERON TRANSCRIPTIONAL ACTIVATOR"/>
    <property type="match status" value="1"/>
</dbReference>
<dbReference type="Pfam" id="PF00874">
    <property type="entry name" value="PRD"/>
    <property type="match status" value="1"/>
</dbReference>
<evidence type="ECO:0000259" key="4">
    <source>
        <dbReference type="PROSITE" id="PS50045"/>
    </source>
</evidence>
<evidence type="ECO:0000256" key="3">
    <source>
        <dbReference type="ARBA" id="ARBA00023125"/>
    </source>
</evidence>
<reference evidence="6 7" key="1">
    <citation type="submission" date="2018-10" db="EMBL/GenBank/DDBJ databases">
        <title>Anaerotruncus faecis sp. nov., isolated from human feces.</title>
        <authorList>
            <person name="Wang Y.-J."/>
        </authorList>
    </citation>
    <scope>NUCLEOTIDE SEQUENCE [LARGE SCALE GENOMIC DNA]</scope>
    <source>
        <strain evidence="6 7">22A2-44</strain>
    </source>
</reference>
<dbReference type="GO" id="GO:0016020">
    <property type="term" value="C:membrane"/>
    <property type="evidence" value="ECO:0007669"/>
    <property type="project" value="InterPro"/>
</dbReference>
<dbReference type="PANTHER" id="PTHR32071">
    <property type="entry name" value="TRANSCRIPTIONAL REGULATORY PROTEIN"/>
    <property type="match status" value="1"/>
</dbReference>
<dbReference type="RefSeq" id="WP_121585943.1">
    <property type="nucleotide sequence ID" value="NZ_RCHT01000001.1"/>
</dbReference>
<organism evidence="6 7">
    <name type="scientific">Anaerotruncus massiliensis</name>
    <name type="common">ex Liu et al. 2021</name>
    <dbReference type="NCBI Taxonomy" id="2321404"/>
    <lineage>
        <taxon>Bacteria</taxon>
        <taxon>Bacillati</taxon>
        <taxon>Bacillota</taxon>
        <taxon>Clostridia</taxon>
        <taxon>Eubacteriales</taxon>
        <taxon>Oscillospiraceae</taxon>
        <taxon>Anaerotruncus</taxon>
    </lineage>
</organism>
<dbReference type="SUPFAM" id="SSF52540">
    <property type="entry name" value="P-loop containing nucleoside triphosphate hydrolases"/>
    <property type="match status" value="1"/>
</dbReference>
<dbReference type="InterPro" id="IPR036662">
    <property type="entry name" value="PTS_EIIA_man-typ_sf"/>
</dbReference>
<dbReference type="GO" id="GO:0009401">
    <property type="term" value="P:phosphoenolpyruvate-dependent sugar phosphotransferase system"/>
    <property type="evidence" value="ECO:0007669"/>
    <property type="project" value="InterPro"/>
</dbReference>
<comment type="caution">
    <text evidence="6">The sequence shown here is derived from an EMBL/GenBank/DDBJ whole genome shotgun (WGS) entry which is preliminary data.</text>
</comment>
<dbReference type="InterPro" id="IPR036634">
    <property type="entry name" value="PRD_sf"/>
</dbReference>
<dbReference type="PROSITE" id="PS51372">
    <property type="entry name" value="PRD_2"/>
    <property type="match status" value="1"/>
</dbReference>
<dbReference type="AlphaFoldDB" id="A0A498CQK3"/>
<dbReference type="SMART" id="SM00382">
    <property type="entry name" value="AAA"/>
    <property type="match status" value="1"/>
</dbReference>
<evidence type="ECO:0000256" key="2">
    <source>
        <dbReference type="ARBA" id="ARBA00022840"/>
    </source>
</evidence>
<evidence type="ECO:0000256" key="1">
    <source>
        <dbReference type="ARBA" id="ARBA00022741"/>
    </source>
</evidence>
<dbReference type="Gene3D" id="3.40.50.510">
    <property type="entry name" value="Phosphotransferase system, mannose-type IIA component"/>
    <property type="match status" value="1"/>
</dbReference>
<sequence>MFVKTKEELLEYIKGLTDGFRGEEPERFTASAISARLNVSRNLTSQYLNELVKDGLLVKANLRPVYFFHKGMLEAQYDATVAQPTFDSLRELAAHLNREKNRLRNFQKAVGSTRSISDCIEQLKAAVKYPPHGLPVLLAGQPGTGKKLLARLMYEYAADEGVLPPGRLVTAGCAEYRSDGEALAQIFGDARRGDALGCLAAADGGMLLLDEAGALGSECQERLLQFMQTGRYSRCGEDAVRTADVRLVFTVSAEPGRALDRALQRLIPVSVSVPPLEERTPEEKKELLLYFFKREARKNGRKIFIGTSVFHRMMDYVYAGNVAQLKNCVRSCCANAFLYSDADAESLYVYQYHLPEEILAASRADPAAENEQESLISINEYEKLDAVDIFVRFYDSILGCFARQAGEEASLGGVFERCYAYINSFMDYLYFDKKHTNSRFNAIKQVVDGVLEAVSEKYHAVLPVHCGFLISRGLHAQMQRNLTLQRWLERRDADLEGALGTLRRTSPGEMTIALEASELIGQNMDLRISKMDLLLLALNIKYSNKGVQVSAIRGVIACRGYATASSMAETVNKLIGRHTFDAIDLPVNAGEADLAVRLGKYIRRRPTCRAFILLFDTGSMEAVGEGVGGIANIRLGLADNVSTALALAVGRGIWSGQEIGTILKSACGDAAPGCRVLASRRKQEAVVFMSDADTGVAERMIDLFSGSLPRPIETAVIAYDYYRLIQSREEDELFGRYDVKLLIGAMDPGFEGIPFLAIGDMITAEGLGRIDAALSGGLDAAELDAFNKNLLKDFSLLNVVKHLTILNPEKLMGYVQEAVTRLRGITGKRFSNRVTIALYIHISCLIERLITRTPIEQYPETEGFLREKERFVAQVKEAFHFLTSHYAVEIPVSEIAYIYQLVALDYED</sequence>
<dbReference type="InterPro" id="IPR027417">
    <property type="entry name" value="P-loop_NTPase"/>
</dbReference>
<dbReference type="Pfam" id="PF00158">
    <property type="entry name" value="Sigma54_activat"/>
    <property type="match status" value="1"/>
</dbReference>
<name>A0A498CQK3_9FIRM</name>
<proteinExistence type="predicted"/>
<evidence type="ECO:0000313" key="7">
    <source>
        <dbReference type="Proteomes" id="UP000276301"/>
    </source>
</evidence>
<feature type="domain" description="Sigma-54 factor interaction" evidence="4">
    <location>
        <begin position="109"/>
        <end position="334"/>
    </location>
</feature>
<dbReference type="Proteomes" id="UP000276301">
    <property type="component" value="Unassembled WGS sequence"/>
</dbReference>
<dbReference type="Gene3D" id="3.40.50.300">
    <property type="entry name" value="P-loop containing nucleotide triphosphate hydrolases"/>
    <property type="match status" value="1"/>
</dbReference>